<accession>A0A9J6DDD0</accession>
<dbReference type="SMART" id="SM00389">
    <property type="entry name" value="HOX"/>
    <property type="match status" value="1"/>
</dbReference>
<keyword evidence="2 3" id="KW-0371">Homeobox</keyword>
<proteinExistence type="predicted"/>
<evidence type="ECO:0000259" key="5">
    <source>
        <dbReference type="PROSITE" id="PS50071"/>
    </source>
</evidence>
<dbReference type="GO" id="GO:0000981">
    <property type="term" value="F:DNA-binding transcription factor activity, RNA polymerase II-specific"/>
    <property type="evidence" value="ECO:0007669"/>
    <property type="project" value="TreeGrafter"/>
</dbReference>
<keyword evidence="2 3" id="KW-0539">Nucleus</keyword>
<dbReference type="PROSITE" id="PS50071">
    <property type="entry name" value="HOMEOBOX_2"/>
    <property type="match status" value="1"/>
</dbReference>
<comment type="caution">
    <text evidence="6">The sequence shown here is derived from an EMBL/GenBank/DDBJ whole genome shotgun (WGS) entry which is preliminary data.</text>
</comment>
<dbReference type="GO" id="GO:0000978">
    <property type="term" value="F:RNA polymerase II cis-regulatory region sequence-specific DNA binding"/>
    <property type="evidence" value="ECO:0007669"/>
    <property type="project" value="TreeGrafter"/>
</dbReference>
<evidence type="ECO:0000256" key="2">
    <source>
        <dbReference type="PROSITE-ProRule" id="PRU00108"/>
    </source>
</evidence>
<evidence type="ECO:0000313" key="7">
    <source>
        <dbReference type="Proteomes" id="UP000821866"/>
    </source>
</evidence>
<feature type="domain" description="Homeobox" evidence="5">
    <location>
        <begin position="111"/>
        <end position="157"/>
    </location>
</feature>
<dbReference type="VEuPathDB" id="VectorBase:LOC119176773"/>
<evidence type="ECO:0000313" key="6">
    <source>
        <dbReference type="EMBL" id="KAH8019945.1"/>
    </source>
</evidence>
<name>A0A9J6DDD0_RHIMP</name>
<dbReference type="CDD" id="cd00086">
    <property type="entry name" value="homeodomain"/>
    <property type="match status" value="1"/>
</dbReference>
<protein>
    <recommendedName>
        <fullName evidence="5">Homeobox domain-containing protein</fullName>
    </recommendedName>
</protein>
<dbReference type="Pfam" id="PF00046">
    <property type="entry name" value="Homeodomain"/>
    <property type="match status" value="1"/>
</dbReference>
<keyword evidence="2 3" id="KW-0238">DNA-binding</keyword>
<dbReference type="GO" id="GO:0005634">
    <property type="term" value="C:nucleus"/>
    <property type="evidence" value="ECO:0007669"/>
    <property type="project" value="UniProtKB-SubCell"/>
</dbReference>
<dbReference type="InterPro" id="IPR050394">
    <property type="entry name" value="Homeobox_NK-like"/>
</dbReference>
<dbReference type="GO" id="GO:0030154">
    <property type="term" value="P:cell differentiation"/>
    <property type="evidence" value="ECO:0007669"/>
    <property type="project" value="TreeGrafter"/>
</dbReference>
<organism evidence="6 7">
    <name type="scientific">Rhipicephalus microplus</name>
    <name type="common">Cattle tick</name>
    <name type="synonym">Boophilus microplus</name>
    <dbReference type="NCBI Taxonomy" id="6941"/>
    <lineage>
        <taxon>Eukaryota</taxon>
        <taxon>Metazoa</taxon>
        <taxon>Ecdysozoa</taxon>
        <taxon>Arthropoda</taxon>
        <taxon>Chelicerata</taxon>
        <taxon>Arachnida</taxon>
        <taxon>Acari</taxon>
        <taxon>Parasitiformes</taxon>
        <taxon>Ixodida</taxon>
        <taxon>Ixodoidea</taxon>
        <taxon>Ixodidae</taxon>
        <taxon>Rhipicephalinae</taxon>
        <taxon>Rhipicephalus</taxon>
        <taxon>Boophilus</taxon>
    </lineage>
</organism>
<reference evidence="6" key="1">
    <citation type="journal article" date="2020" name="Cell">
        <title>Large-Scale Comparative Analyses of Tick Genomes Elucidate Their Genetic Diversity and Vector Capacities.</title>
        <authorList>
            <consortium name="Tick Genome and Microbiome Consortium (TIGMIC)"/>
            <person name="Jia N."/>
            <person name="Wang J."/>
            <person name="Shi W."/>
            <person name="Du L."/>
            <person name="Sun Y."/>
            <person name="Zhan W."/>
            <person name="Jiang J.F."/>
            <person name="Wang Q."/>
            <person name="Zhang B."/>
            <person name="Ji P."/>
            <person name="Bell-Sakyi L."/>
            <person name="Cui X.M."/>
            <person name="Yuan T.T."/>
            <person name="Jiang B.G."/>
            <person name="Yang W.F."/>
            <person name="Lam T.T."/>
            <person name="Chang Q.C."/>
            <person name="Ding S.J."/>
            <person name="Wang X.J."/>
            <person name="Zhu J.G."/>
            <person name="Ruan X.D."/>
            <person name="Zhao L."/>
            <person name="Wei J.T."/>
            <person name="Ye R.Z."/>
            <person name="Que T.C."/>
            <person name="Du C.H."/>
            <person name="Zhou Y.H."/>
            <person name="Cheng J.X."/>
            <person name="Dai P.F."/>
            <person name="Guo W.B."/>
            <person name="Han X.H."/>
            <person name="Huang E.J."/>
            <person name="Li L.F."/>
            <person name="Wei W."/>
            <person name="Gao Y.C."/>
            <person name="Liu J.Z."/>
            <person name="Shao H.Z."/>
            <person name="Wang X."/>
            <person name="Wang C.C."/>
            <person name="Yang T.C."/>
            <person name="Huo Q.B."/>
            <person name="Li W."/>
            <person name="Chen H.Y."/>
            <person name="Chen S.E."/>
            <person name="Zhou L.G."/>
            <person name="Ni X.B."/>
            <person name="Tian J.H."/>
            <person name="Sheng Y."/>
            <person name="Liu T."/>
            <person name="Pan Y.S."/>
            <person name="Xia L.Y."/>
            <person name="Li J."/>
            <person name="Zhao F."/>
            <person name="Cao W.C."/>
        </authorList>
    </citation>
    <scope>NUCLEOTIDE SEQUENCE</scope>
    <source>
        <strain evidence="6">Rmic-2018</strain>
    </source>
</reference>
<dbReference type="Gene3D" id="1.10.10.60">
    <property type="entry name" value="Homeodomain-like"/>
    <property type="match status" value="1"/>
</dbReference>
<dbReference type="AlphaFoldDB" id="A0A9J6DDD0"/>
<evidence type="ECO:0000256" key="4">
    <source>
        <dbReference type="SAM" id="MobiDB-lite"/>
    </source>
</evidence>
<keyword evidence="7" id="KW-1185">Reference proteome</keyword>
<evidence type="ECO:0000256" key="3">
    <source>
        <dbReference type="RuleBase" id="RU000682"/>
    </source>
</evidence>
<dbReference type="InterPro" id="IPR001356">
    <property type="entry name" value="HD"/>
</dbReference>
<dbReference type="EMBL" id="JABSTU010000010">
    <property type="protein sequence ID" value="KAH8019945.1"/>
    <property type="molecule type" value="Genomic_DNA"/>
</dbReference>
<reference evidence="6" key="2">
    <citation type="submission" date="2021-09" db="EMBL/GenBank/DDBJ databases">
        <authorList>
            <person name="Jia N."/>
            <person name="Wang J."/>
            <person name="Shi W."/>
            <person name="Du L."/>
            <person name="Sun Y."/>
            <person name="Zhan W."/>
            <person name="Jiang J."/>
            <person name="Wang Q."/>
            <person name="Zhang B."/>
            <person name="Ji P."/>
            <person name="Sakyi L.B."/>
            <person name="Cui X."/>
            <person name="Yuan T."/>
            <person name="Jiang B."/>
            <person name="Yang W."/>
            <person name="Lam T.T.-Y."/>
            <person name="Chang Q."/>
            <person name="Ding S."/>
            <person name="Wang X."/>
            <person name="Zhu J."/>
            <person name="Ruan X."/>
            <person name="Zhao L."/>
            <person name="Wei J."/>
            <person name="Que T."/>
            <person name="Du C."/>
            <person name="Cheng J."/>
            <person name="Dai P."/>
            <person name="Han X."/>
            <person name="Huang E."/>
            <person name="Gao Y."/>
            <person name="Liu J."/>
            <person name="Shao H."/>
            <person name="Ye R."/>
            <person name="Li L."/>
            <person name="Wei W."/>
            <person name="Wang X."/>
            <person name="Wang C."/>
            <person name="Huo Q."/>
            <person name="Li W."/>
            <person name="Guo W."/>
            <person name="Chen H."/>
            <person name="Chen S."/>
            <person name="Zhou L."/>
            <person name="Zhou L."/>
            <person name="Ni X."/>
            <person name="Tian J."/>
            <person name="Zhou Y."/>
            <person name="Sheng Y."/>
            <person name="Liu T."/>
            <person name="Pan Y."/>
            <person name="Xia L."/>
            <person name="Li J."/>
            <person name="Zhao F."/>
            <person name="Cao W."/>
        </authorList>
    </citation>
    <scope>NUCLEOTIDE SEQUENCE</scope>
    <source>
        <strain evidence="6">Rmic-2018</strain>
        <tissue evidence="6">Larvae</tissue>
    </source>
</reference>
<feature type="compositionally biased region" description="Low complexity" evidence="4">
    <location>
        <begin position="57"/>
        <end position="83"/>
    </location>
</feature>
<gene>
    <name evidence="6" type="ORF">HPB51_023587</name>
</gene>
<dbReference type="SUPFAM" id="SSF46689">
    <property type="entry name" value="Homeodomain-like"/>
    <property type="match status" value="1"/>
</dbReference>
<feature type="DNA-binding region" description="Homeobox" evidence="2">
    <location>
        <begin position="113"/>
        <end position="158"/>
    </location>
</feature>
<feature type="region of interest" description="Disordered" evidence="4">
    <location>
        <begin position="31"/>
        <end position="119"/>
    </location>
</feature>
<sequence>MCEISHAYAVVRSSFPMKTAPEACMGYEATRCVQRPVPVPKGAKRKKEPGGRESEQPSAAASPTPAVTNPGGSPGVPSGASPGAPQPPNSANRARLSESPVNGGDSGDKAARKKKARTTFTGRQIFELERQFEIKKYLSSSERAEMAKLLNVTETQVSAPAAA</sequence>
<dbReference type="PANTHER" id="PTHR24340">
    <property type="entry name" value="HOMEOBOX PROTEIN NKX"/>
    <property type="match status" value="1"/>
</dbReference>
<dbReference type="InterPro" id="IPR009057">
    <property type="entry name" value="Homeodomain-like_sf"/>
</dbReference>
<dbReference type="Proteomes" id="UP000821866">
    <property type="component" value="Chromosome 8"/>
</dbReference>
<evidence type="ECO:0000256" key="1">
    <source>
        <dbReference type="ARBA" id="ARBA00004123"/>
    </source>
</evidence>
<comment type="subcellular location">
    <subcellularLocation>
        <location evidence="1 2 3">Nucleus</location>
    </subcellularLocation>
</comment>
<dbReference type="PANTHER" id="PTHR24340:SF70">
    <property type="entry name" value="NK7.1, ISOFORM A"/>
    <property type="match status" value="1"/>
</dbReference>